<dbReference type="GO" id="GO:0031347">
    <property type="term" value="P:regulation of defense response"/>
    <property type="evidence" value="ECO:0007669"/>
    <property type="project" value="UniProtKB-UniRule"/>
</dbReference>
<protein>
    <recommendedName>
        <fullName evidence="2">Protein TIFY</fullName>
    </recommendedName>
    <alternativeName>
        <fullName evidence="2">Jasmonate ZIM domain-containing protein</fullName>
    </alternativeName>
</protein>
<dbReference type="AlphaFoldDB" id="A0AAD4P974"/>
<evidence type="ECO:0000313" key="5">
    <source>
        <dbReference type="EMBL" id="KAH6830921.1"/>
    </source>
</evidence>
<evidence type="ECO:0000313" key="6">
    <source>
        <dbReference type="Proteomes" id="UP001190926"/>
    </source>
</evidence>
<dbReference type="Pfam" id="PF06200">
    <property type="entry name" value="tify"/>
    <property type="match status" value="1"/>
</dbReference>
<feature type="compositionally biased region" description="Low complexity" evidence="3">
    <location>
        <begin position="290"/>
        <end position="306"/>
    </location>
</feature>
<organism evidence="5 6">
    <name type="scientific">Perilla frutescens var. hirtella</name>
    <name type="common">Perilla citriodora</name>
    <name type="synonym">Perilla setoyensis</name>
    <dbReference type="NCBI Taxonomy" id="608512"/>
    <lineage>
        <taxon>Eukaryota</taxon>
        <taxon>Viridiplantae</taxon>
        <taxon>Streptophyta</taxon>
        <taxon>Embryophyta</taxon>
        <taxon>Tracheophyta</taxon>
        <taxon>Spermatophyta</taxon>
        <taxon>Magnoliopsida</taxon>
        <taxon>eudicotyledons</taxon>
        <taxon>Gunneridae</taxon>
        <taxon>Pentapetalae</taxon>
        <taxon>asterids</taxon>
        <taxon>lamiids</taxon>
        <taxon>Lamiales</taxon>
        <taxon>Lamiaceae</taxon>
        <taxon>Nepetoideae</taxon>
        <taxon>Elsholtzieae</taxon>
        <taxon>Perilla</taxon>
    </lineage>
</organism>
<feature type="region of interest" description="Disordered" evidence="3">
    <location>
        <begin position="153"/>
        <end position="206"/>
    </location>
</feature>
<dbReference type="PANTHER" id="PTHR33077">
    <property type="entry name" value="PROTEIN TIFY 4A-RELATED-RELATED"/>
    <property type="match status" value="1"/>
</dbReference>
<dbReference type="PROSITE" id="PS51320">
    <property type="entry name" value="TIFY"/>
    <property type="match status" value="1"/>
</dbReference>
<feature type="domain" description="Tify" evidence="4">
    <location>
        <begin position="106"/>
        <end position="141"/>
    </location>
</feature>
<proteinExistence type="inferred from homology"/>
<evidence type="ECO:0000256" key="1">
    <source>
        <dbReference type="ARBA" id="ARBA00008614"/>
    </source>
</evidence>
<keyword evidence="6" id="KW-1185">Reference proteome</keyword>
<evidence type="ECO:0000256" key="3">
    <source>
        <dbReference type="SAM" id="MobiDB-lite"/>
    </source>
</evidence>
<name>A0AAD4P974_PERFH</name>
<dbReference type="SMART" id="SM00979">
    <property type="entry name" value="TIFY"/>
    <property type="match status" value="1"/>
</dbReference>
<comment type="function">
    <text evidence="2">Repressor of jasmonate responses.</text>
</comment>
<evidence type="ECO:0000259" key="4">
    <source>
        <dbReference type="PROSITE" id="PS51320"/>
    </source>
</evidence>
<dbReference type="InterPro" id="IPR010399">
    <property type="entry name" value="Tify_dom"/>
</dbReference>
<evidence type="ECO:0000256" key="2">
    <source>
        <dbReference type="RuleBase" id="RU369065"/>
    </source>
</evidence>
<gene>
    <name evidence="5" type="ORF">C2S53_005845</name>
</gene>
<accession>A0AAD4P974</accession>
<dbReference type="GO" id="GO:2000022">
    <property type="term" value="P:regulation of jasmonic acid mediated signaling pathway"/>
    <property type="evidence" value="ECO:0007669"/>
    <property type="project" value="UniProtKB-UniRule"/>
</dbReference>
<dbReference type="EMBL" id="SDAM02000091">
    <property type="protein sequence ID" value="KAH6830921.1"/>
    <property type="molecule type" value="Genomic_DNA"/>
</dbReference>
<dbReference type="InterPro" id="IPR040390">
    <property type="entry name" value="TIFY/JAZ"/>
</dbReference>
<feature type="compositionally biased region" description="Polar residues" evidence="3">
    <location>
        <begin position="169"/>
        <end position="178"/>
    </location>
</feature>
<reference evidence="5 6" key="1">
    <citation type="journal article" date="2021" name="Nat. Commun.">
        <title>Incipient diploidization of the medicinal plant Perilla within 10,000 years.</title>
        <authorList>
            <person name="Zhang Y."/>
            <person name="Shen Q."/>
            <person name="Leng L."/>
            <person name="Zhang D."/>
            <person name="Chen S."/>
            <person name="Shi Y."/>
            <person name="Ning Z."/>
            <person name="Chen S."/>
        </authorList>
    </citation>
    <scope>NUCLEOTIDE SEQUENCE [LARGE SCALE GENOMIC DNA]</scope>
    <source>
        <strain evidence="6">cv. PC099</strain>
    </source>
</reference>
<keyword evidence="2" id="KW-0539">Nucleus</keyword>
<dbReference type="Proteomes" id="UP001190926">
    <property type="component" value="Unassembled WGS sequence"/>
</dbReference>
<dbReference type="GO" id="GO:0009611">
    <property type="term" value="P:response to wounding"/>
    <property type="evidence" value="ECO:0007669"/>
    <property type="project" value="UniProtKB-UniRule"/>
</dbReference>
<dbReference type="PANTHER" id="PTHR33077:SF149">
    <property type="entry name" value="PROTEIN TIFY"/>
    <property type="match status" value="1"/>
</dbReference>
<dbReference type="Pfam" id="PF09425">
    <property type="entry name" value="Jas_motif"/>
    <property type="match status" value="1"/>
</dbReference>
<comment type="similarity">
    <text evidence="1 2">Belongs to the TIFY/JAZ family.</text>
</comment>
<feature type="region of interest" description="Disordered" evidence="3">
    <location>
        <begin position="262"/>
        <end position="306"/>
    </location>
</feature>
<comment type="caution">
    <text evidence="5">The sequence shown here is derived from an EMBL/GenBank/DDBJ whole genome shotgun (WGS) entry which is preliminary data.</text>
</comment>
<comment type="subcellular location">
    <subcellularLocation>
        <location evidence="2">Nucleus</location>
    </subcellularLocation>
</comment>
<comment type="domain">
    <text evidence="2">The jas domain is required for interaction with COI1.</text>
</comment>
<sequence>MERDFMGLNPRDSAVKEEFVEASEDSGFARSSSVPWPLSNKVSALSQFMSLRCKQDEKPSKLAYPMHPFSMKQQFLGGNTHTVPHSNLPSAATMAGTTEQWVNSKASNAPAQLTIFYGGTVNVFADISPEKAQAIMLLAGNVYVQSKMTQSKLHMQAPASKHPAADQPLVNQSMNTPPGSGLPSPMSVSSHPIDQSGVPGANNDDIKVSKTTGMSNALVNNTEPPRGMSSIGCVAASAIMSSAVPQARKASLARFLEKRKERVMSAAPYNQGKKASGDCKTPESNDFGFSSTSGICSSSLSVSKDD</sequence>
<keyword evidence="2" id="KW-1184">Jasmonic acid signaling pathway</keyword>
<dbReference type="GO" id="GO:0005634">
    <property type="term" value="C:nucleus"/>
    <property type="evidence" value="ECO:0007669"/>
    <property type="project" value="UniProtKB-SubCell"/>
</dbReference>
<dbReference type="InterPro" id="IPR018467">
    <property type="entry name" value="CCT_CS"/>
</dbReference>